<dbReference type="Proteomes" id="UP000196368">
    <property type="component" value="Unassembled WGS sequence"/>
</dbReference>
<dbReference type="GO" id="GO:0005886">
    <property type="term" value="C:plasma membrane"/>
    <property type="evidence" value="ECO:0007669"/>
    <property type="project" value="UniProtKB-SubCell"/>
</dbReference>
<feature type="transmembrane region" description="Helical" evidence="8">
    <location>
        <begin position="263"/>
        <end position="287"/>
    </location>
</feature>
<feature type="transmembrane region" description="Helical" evidence="8">
    <location>
        <begin position="183"/>
        <end position="207"/>
    </location>
</feature>
<proteinExistence type="inferred from homology"/>
<evidence type="ECO:0000256" key="3">
    <source>
        <dbReference type="ARBA" id="ARBA00022448"/>
    </source>
</evidence>
<feature type="transmembrane region" description="Helical" evidence="8">
    <location>
        <begin position="294"/>
        <end position="316"/>
    </location>
</feature>
<evidence type="ECO:0000256" key="5">
    <source>
        <dbReference type="ARBA" id="ARBA00022692"/>
    </source>
</evidence>
<keyword evidence="5 8" id="KW-0812">Transmembrane</keyword>
<reference evidence="11" key="1">
    <citation type="submission" date="2017-04" db="EMBL/GenBank/DDBJ databases">
        <title>Function of individual gut microbiota members based on whole genome sequencing of pure cultures obtained from chicken caecum.</title>
        <authorList>
            <person name="Medvecky M."/>
            <person name="Cejkova D."/>
            <person name="Polansky O."/>
            <person name="Karasova D."/>
            <person name="Kubasova T."/>
            <person name="Cizek A."/>
            <person name="Rychlik I."/>
        </authorList>
    </citation>
    <scope>NUCLEOTIDE SEQUENCE [LARGE SCALE GENOMIC DNA]</scope>
    <source>
        <strain evidence="11">An273</strain>
    </source>
</reference>
<dbReference type="InterPro" id="IPR013525">
    <property type="entry name" value="ABC2_TM"/>
</dbReference>
<dbReference type="Gene3D" id="3.40.1710.10">
    <property type="entry name" value="abc type-2 transporter like domain"/>
    <property type="match status" value="1"/>
</dbReference>
<feature type="transmembrane region" description="Helical" evidence="8">
    <location>
        <begin position="24"/>
        <end position="44"/>
    </location>
</feature>
<evidence type="ECO:0000256" key="8">
    <source>
        <dbReference type="SAM" id="Phobius"/>
    </source>
</evidence>
<evidence type="ECO:0000256" key="4">
    <source>
        <dbReference type="ARBA" id="ARBA00022475"/>
    </source>
</evidence>
<keyword evidence="7 8" id="KW-0472">Membrane</keyword>
<feature type="domain" description="ABC transmembrane type-2" evidence="9">
    <location>
        <begin position="134"/>
        <end position="377"/>
    </location>
</feature>
<keyword evidence="11" id="KW-1185">Reference proteome</keyword>
<organism evidence="10 11">
    <name type="scientific">Candidatus Avelusimicrobium gallicola</name>
    <dbReference type="NCBI Taxonomy" id="2562704"/>
    <lineage>
        <taxon>Bacteria</taxon>
        <taxon>Pseudomonadati</taxon>
        <taxon>Elusimicrobiota</taxon>
        <taxon>Elusimicrobia</taxon>
        <taxon>Elusimicrobiales</taxon>
        <taxon>Elusimicrobiaceae</taxon>
        <taxon>Candidatus Avelusimicrobium</taxon>
    </lineage>
</organism>
<dbReference type="AlphaFoldDB" id="A0A1Y4DDL6"/>
<evidence type="ECO:0000256" key="7">
    <source>
        <dbReference type="ARBA" id="ARBA00023136"/>
    </source>
</evidence>
<protein>
    <recommendedName>
        <fullName evidence="9">ABC transmembrane type-2 domain-containing protein</fullName>
    </recommendedName>
</protein>
<dbReference type="EMBL" id="NFJD01000001">
    <property type="protein sequence ID" value="OUO57214.1"/>
    <property type="molecule type" value="Genomic_DNA"/>
</dbReference>
<evidence type="ECO:0000256" key="6">
    <source>
        <dbReference type="ARBA" id="ARBA00022989"/>
    </source>
</evidence>
<keyword evidence="4" id="KW-1003">Cell membrane</keyword>
<dbReference type="PROSITE" id="PS51012">
    <property type="entry name" value="ABC_TM2"/>
    <property type="match status" value="1"/>
</dbReference>
<dbReference type="OrthoDB" id="9808686at2"/>
<evidence type="ECO:0000256" key="1">
    <source>
        <dbReference type="ARBA" id="ARBA00004651"/>
    </source>
</evidence>
<feature type="transmembrane region" description="Helical" evidence="8">
    <location>
        <begin position="350"/>
        <end position="371"/>
    </location>
</feature>
<accession>A0A1Y4DDL6</accession>
<name>A0A1Y4DDL6_9BACT</name>
<dbReference type="PANTHER" id="PTHR30294:SF29">
    <property type="entry name" value="MULTIDRUG ABC TRANSPORTER PERMEASE YBHS-RELATED"/>
    <property type="match status" value="1"/>
</dbReference>
<dbReference type="RefSeq" id="WP_087286134.1">
    <property type="nucleotide sequence ID" value="NZ_NFJD01000001.1"/>
</dbReference>
<gene>
    <name evidence="10" type="ORF">B5F75_00075</name>
</gene>
<evidence type="ECO:0000313" key="10">
    <source>
        <dbReference type="EMBL" id="OUO57214.1"/>
    </source>
</evidence>
<comment type="similarity">
    <text evidence="2">Belongs to the ABC-2 integral membrane protein family.</text>
</comment>
<dbReference type="GO" id="GO:0140359">
    <property type="term" value="F:ABC-type transporter activity"/>
    <property type="evidence" value="ECO:0007669"/>
    <property type="project" value="InterPro"/>
</dbReference>
<dbReference type="PANTHER" id="PTHR30294">
    <property type="entry name" value="MEMBRANE COMPONENT OF ABC TRANSPORTER YHHJ-RELATED"/>
    <property type="match status" value="1"/>
</dbReference>
<keyword evidence="6 8" id="KW-1133">Transmembrane helix</keyword>
<feature type="transmembrane region" description="Helical" evidence="8">
    <location>
        <begin position="233"/>
        <end position="257"/>
    </location>
</feature>
<dbReference type="Pfam" id="PF12698">
    <property type="entry name" value="ABC2_membrane_3"/>
    <property type="match status" value="1"/>
</dbReference>
<sequence length="380" mass="42243">MTFSWRRARSVALKEYKHILRDPFTLLVTLVLPLVFVGFFGFVIDLDYKHMRVYVRDNDQTSVSRRFLQEAASSGYFDLHPVHGQFQLDQALERNDSPALLVIRPGFGRHIRAGDAENPGEVQLLADGTDNVQASIMGSYMQGVVQKANAVFARDNPALADAAGAGDQIRSRFLFNPELNSRWFIVPALSTIIIGFLAIVLTALTVAKEWENGSMELLLSTPVRPSEIVLGKLVPYFLLTFFDVLVVFVLAIYVFKIPFLGSFLFYMASCWVYITGALALGLVISVVTRQQQAAIQFAFAVGLLPSFIFSGFIFPIENMPAFFQYFTALFPQRWFLLISRTVFLSDAAPATLATALAAIGVFAGAMILLAVHKFKTDVEP</sequence>
<dbReference type="InterPro" id="IPR051449">
    <property type="entry name" value="ABC-2_transporter_component"/>
</dbReference>
<comment type="subcellular location">
    <subcellularLocation>
        <location evidence="1">Cell membrane</location>
        <topology evidence="1">Multi-pass membrane protein</topology>
    </subcellularLocation>
</comment>
<evidence type="ECO:0000259" key="9">
    <source>
        <dbReference type="PROSITE" id="PS51012"/>
    </source>
</evidence>
<evidence type="ECO:0000256" key="2">
    <source>
        <dbReference type="ARBA" id="ARBA00007783"/>
    </source>
</evidence>
<dbReference type="InterPro" id="IPR047817">
    <property type="entry name" value="ABC2_TM_bact-type"/>
</dbReference>
<evidence type="ECO:0000313" key="11">
    <source>
        <dbReference type="Proteomes" id="UP000196368"/>
    </source>
</evidence>
<keyword evidence="3" id="KW-0813">Transport</keyword>
<comment type="caution">
    <text evidence="10">The sequence shown here is derived from an EMBL/GenBank/DDBJ whole genome shotgun (WGS) entry which is preliminary data.</text>
</comment>